<evidence type="ECO:0000313" key="13">
    <source>
        <dbReference type="EMBL" id="MDE1461539.1"/>
    </source>
</evidence>
<evidence type="ECO:0000256" key="5">
    <source>
        <dbReference type="ARBA" id="ARBA00022692"/>
    </source>
</evidence>
<feature type="transmembrane region" description="Helical" evidence="10">
    <location>
        <begin position="313"/>
        <end position="332"/>
    </location>
</feature>
<feature type="transmembrane region" description="Helical" evidence="10">
    <location>
        <begin position="125"/>
        <end position="143"/>
    </location>
</feature>
<evidence type="ECO:0000256" key="2">
    <source>
        <dbReference type="ARBA" id="ARBA00009186"/>
    </source>
</evidence>
<evidence type="ECO:0000256" key="8">
    <source>
        <dbReference type="ARBA" id="ARBA00023136"/>
    </source>
</evidence>
<gene>
    <name evidence="13" type="ORF">ORQ98_06115</name>
</gene>
<keyword evidence="6" id="KW-0201">Cytochrome c-type biogenesis</keyword>
<dbReference type="Pfam" id="PF16327">
    <property type="entry name" value="CcmF_C"/>
    <property type="match status" value="1"/>
</dbReference>
<feature type="domain" description="Cytochrome c assembly protein" evidence="11">
    <location>
        <begin position="89"/>
        <end position="296"/>
    </location>
</feature>
<organism evidence="13 14">
    <name type="scientific">Spartinivicinus poritis</name>
    <dbReference type="NCBI Taxonomy" id="2994640"/>
    <lineage>
        <taxon>Bacteria</taxon>
        <taxon>Pseudomonadati</taxon>
        <taxon>Pseudomonadota</taxon>
        <taxon>Gammaproteobacteria</taxon>
        <taxon>Oceanospirillales</taxon>
        <taxon>Zooshikellaceae</taxon>
        <taxon>Spartinivicinus</taxon>
    </lineage>
</organism>
<dbReference type="RefSeq" id="WP_274687901.1">
    <property type="nucleotide sequence ID" value="NZ_JAPMOU010000005.1"/>
</dbReference>
<keyword evidence="5 10" id="KW-0812">Transmembrane</keyword>
<feature type="transmembrane region" description="Helical" evidence="10">
    <location>
        <begin position="6"/>
        <end position="30"/>
    </location>
</feature>
<dbReference type="PRINTS" id="PR01410">
    <property type="entry name" value="CCBIOGENESIS"/>
</dbReference>
<keyword evidence="14" id="KW-1185">Reference proteome</keyword>
<dbReference type="NCBIfam" id="TIGR00353">
    <property type="entry name" value="nrfE"/>
    <property type="match status" value="1"/>
</dbReference>
<feature type="transmembrane region" description="Helical" evidence="10">
    <location>
        <begin position="178"/>
        <end position="198"/>
    </location>
</feature>
<feature type="transmembrane region" description="Helical" evidence="10">
    <location>
        <begin position="210"/>
        <end position="230"/>
    </location>
</feature>
<dbReference type="Proteomes" id="UP001528823">
    <property type="component" value="Unassembled WGS sequence"/>
</dbReference>
<comment type="similarity">
    <text evidence="2">Belongs to the CcmF/CycK/Ccl1/NrfE/CcsA family.</text>
</comment>
<dbReference type="EMBL" id="JAPMOU010000005">
    <property type="protein sequence ID" value="MDE1461539.1"/>
    <property type="molecule type" value="Genomic_DNA"/>
</dbReference>
<name>A0ABT5U5A3_9GAMM</name>
<keyword evidence="7 10" id="KW-1133">Transmembrane helix</keyword>
<dbReference type="PANTHER" id="PTHR43653:SF1">
    <property type="entry name" value="CYTOCHROME C-TYPE BIOGENESIS PROTEIN CCMF"/>
    <property type="match status" value="1"/>
</dbReference>
<feature type="transmembrane region" description="Helical" evidence="10">
    <location>
        <begin position="353"/>
        <end position="375"/>
    </location>
</feature>
<proteinExistence type="inferred from homology"/>
<feature type="transmembrane region" description="Helical" evidence="10">
    <location>
        <begin position="96"/>
        <end position="113"/>
    </location>
</feature>
<evidence type="ECO:0000259" key="12">
    <source>
        <dbReference type="Pfam" id="PF16327"/>
    </source>
</evidence>
<evidence type="ECO:0000256" key="3">
    <source>
        <dbReference type="ARBA" id="ARBA00022475"/>
    </source>
</evidence>
<feature type="transmembrane region" description="Helical" evidence="10">
    <location>
        <begin position="395"/>
        <end position="414"/>
    </location>
</feature>
<evidence type="ECO:0000256" key="9">
    <source>
        <dbReference type="ARBA" id="ARBA00037230"/>
    </source>
</evidence>
<feature type="transmembrane region" description="Helical" evidence="10">
    <location>
        <begin position="451"/>
        <end position="471"/>
    </location>
</feature>
<sequence>MIPELGHLALIIALCLAVLLAVVPLIGSYCKDHIMMGLAKPLATGQLVFLSLSFGCLAYAFLADDFSVAYVAQNSNTLLPTPYKFSAVWGAHEGSFLLWCLIMACWTFAVALASHHLPERVTARVLAILGWCSVGFLLFLVITSNPFERLLPNTPADGRDLNPLLQDFGLIIHPPLLYVGYVGFSVVFAFAITALLEGRLDATWARWSRPWTAIAWAFLTVGIALGSWWAYYELGWGGWWFWDPVENASFMPWLVGTALMHSLAVTEKRGVFKSWTVFLAIFSFSLSLLGAFLVRSGVLTSVHSFASDPSRGVFILVLLLIVIGGSFTLYAFRAPAVASQQRFNWQSKEALLLLNNIFLSVATAMILIGTLYPLIAKAMGDNSISIGKPYFDLMFSVFMAPLAICLGIGIWANWKQSKASFLWQQLRYIGLASVILGVVFCFSYGDGWLLPVWLAVSLVAWICLASVKQLYYKTRNQSSFISGLRRLPRHYYGMWFAHIGFAVTIAGAVLTSFYSIERDIKLAPGDSVNLAGYQFLFKGIQEKQGPNYVAQQGQLVVTKGEQVVALLTPEKRHYPVQQNVMTEAAIDPGLFRDLYVALGESLDDSGAWAVRVHFKAFVRLIWLGALLMALGGVLAALDKRYRLRLTAKQANSQVINAEVVADGSA</sequence>
<feature type="domain" description="Cytochrome c-type biogenesis protein CcmF C-terminal" evidence="12">
    <location>
        <begin position="316"/>
        <end position="639"/>
    </location>
</feature>
<dbReference type="NCBIfam" id="NF007691">
    <property type="entry name" value="PRK10369.1"/>
    <property type="match status" value="1"/>
</dbReference>
<evidence type="ECO:0000256" key="6">
    <source>
        <dbReference type="ARBA" id="ARBA00022748"/>
    </source>
</evidence>
<evidence type="ECO:0000313" key="14">
    <source>
        <dbReference type="Proteomes" id="UP001528823"/>
    </source>
</evidence>
<keyword evidence="8 10" id="KW-0472">Membrane</keyword>
<feature type="transmembrane region" description="Helical" evidence="10">
    <location>
        <begin position="275"/>
        <end position="293"/>
    </location>
</feature>
<evidence type="ECO:0000256" key="1">
    <source>
        <dbReference type="ARBA" id="ARBA00004429"/>
    </source>
</evidence>
<dbReference type="GO" id="GO:0016829">
    <property type="term" value="F:lyase activity"/>
    <property type="evidence" value="ECO:0007669"/>
    <property type="project" value="UniProtKB-KW"/>
</dbReference>
<evidence type="ECO:0000256" key="7">
    <source>
        <dbReference type="ARBA" id="ARBA00022989"/>
    </source>
</evidence>
<reference evidence="13 14" key="1">
    <citation type="submission" date="2022-11" db="EMBL/GenBank/DDBJ databases">
        <title>Spartinivicinus poritis sp. nov., isolated from scleractinian coral Porites lutea.</title>
        <authorList>
            <person name="Zhang G."/>
            <person name="Cai L."/>
            <person name="Wei Q."/>
        </authorList>
    </citation>
    <scope>NUCLEOTIDE SEQUENCE [LARGE SCALE GENOMIC DNA]</scope>
    <source>
        <strain evidence="13 14">A2-2</strain>
    </source>
</reference>
<dbReference type="PANTHER" id="PTHR43653">
    <property type="entry name" value="CYTOCHROME C ASSEMBLY PROTEIN-RELATED"/>
    <property type="match status" value="1"/>
</dbReference>
<dbReference type="InterPro" id="IPR032523">
    <property type="entry name" value="CcmF_C"/>
</dbReference>
<feature type="transmembrane region" description="Helical" evidence="10">
    <location>
        <begin position="616"/>
        <end position="637"/>
    </location>
</feature>
<feature type="transmembrane region" description="Helical" evidence="10">
    <location>
        <begin position="426"/>
        <end position="445"/>
    </location>
</feature>
<dbReference type="InterPro" id="IPR002541">
    <property type="entry name" value="Cyt_c_assembly"/>
</dbReference>
<accession>A0ABT5U5A3</accession>
<dbReference type="InterPro" id="IPR003567">
    <property type="entry name" value="Cyt_c_biogenesis"/>
</dbReference>
<protein>
    <submittedName>
        <fullName evidence="13">Heme lyase CcmF/NrfE family subunit</fullName>
    </submittedName>
</protein>
<comment type="subcellular location">
    <subcellularLocation>
        <location evidence="1">Cell inner membrane</location>
        <topology evidence="1">Multi-pass membrane protein</topology>
    </subcellularLocation>
</comment>
<comment type="caution">
    <text evidence="13">The sequence shown here is derived from an EMBL/GenBank/DDBJ whole genome shotgun (WGS) entry which is preliminary data.</text>
</comment>
<feature type="transmembrane region" description="Helical" evidence="10">
    <location>
        <begin position="250"/>
        <end position="266"/>
    </location>
</feature>
<comment type="function">
    <text evidence="9">Required for the biogenesis of c-type cytochromes. Possible subunit of a heme lyase.</text>
</comment>
<dbReference type="PRINTS" id="PR01411">
    <property type="entry name" value="CCMFBIOGNSIS"/>
</dbReference>
<evidence type="ECO:0000256" key="10">
    <source>
        <dbReference type="SAM" id="Phobius"/>
    </source>
</evidence>
<keyword evidence="4" id="KW-0997">Cell inner membrane</keyword>
<evidence type="ECO:0000259" key="11">
    <source>
        <dbReference type="Pfam" id="PF01578"/>
    </source>
</evidence>
<dbReference type="InterPro" id="IPR003568">
    <property type="entry name" value="Cyt_c_biogenesis_CcmF"/>
</dbReference>
<keyword evidence="13" id="KW-0456">Lyase</keyword>
<evidence type="ECO:0000256" key="4">
    <source>
        <dbReference type="ARBA" id="ARBA00022519"/>
    </source>
</evidence>
<dbReference type="Pfam" id="PF01578">
    <property type="entry name" value="Cytochrom_C_asm"/>
    <property type="match status" value="1"/>
</dbReference>
<keyword evidence="3" id="KW-1003">Cell membrane</keyword>
<feature type="transmembrane region" description="Helical" evidence="10">
    <location>
        <begin position="492"/>
        <end position="516"/>
    </location>
</feature>
<feature type="transmembrane region" description="Helical" evidence="10">
    <location>
        <begin position="42"/>
        <end position="62"/>
    </location>
</feature>